<evidence type="ECO:0000313" key="1">
    <source>
        <dbReference type="EMBL" id="STZ74460.1"/>
    </source>
</evidence>
<protein>
    <submittedName>
        <fullName evidence="1">Carboxylesterase</fullName>
        <ecNumber evidence="1">3.1.1.1</ecNumber>
    </submittedName>
</protein>
<dbReference type="Proteomes" id="UP000255389">
    <property type="component" value="Unassembled WGS sequence"/>
</dbReference>
<accession>A0A378UB88</accession>
<dbReference type="EC" id="3.1.1.1" evidence="1"/>
<dbReference type="GO" id="GO:0106435">
    <property type="term" value="F:carboxylesterase activity"/>
    <property type="evidence" value="ECO:0007669"/>
    <property type="project" value="UniProtKB-EC"/>
</dbReference>
<gene>
    <name evidence="1" type="ORF">NCTC1542_02012</name>
</gene>
<evidence type="ECO:0000313" key="2">
    <source>
        <dbReference type="Proteomes" id="UP000255389"/>
    </source>
</evidence>
<reference evidence="1 2" key="1">
    <citation type="submission" date="2018-06" db="EMBL/GenBank/DDBJ databases">
        <authorList>
            <consortium name="Pathogen Informatics"/>
            <person name="Doyle S."/>
        </authorList>
    </citation>
    <scope>NUCLEOTIDE SEQUENCE [LARGE SCALE GENOMIC DNA]</scope>
    <source>
        <strain evidence="1 2">NCTC1542</strain>
    </source>
</reference>
<sequence length="41" mass="4975">MWRPYRREDRATLLIDKQDKTVADLDRDLHATWGSQILSFR</sequence>
<dbReference type="EMBL" id="UGQY01000001">
    <property type="protein sequence ID" value="STZ74460.1"/>
    <property type="molecule type" value="Genomic_DNA"/>
</dbReference>
<name>A0A378UB88_MYCFO</name>
<proteinExistence type="predicted"/>
<organism evidence="1 2">
    <name type="scientific">Mycolicibacterium fortuitum</name>
    <name type="common">Mycobacterium fortuitum</name>
    <dbReference type="NCBI Taxonomy" id="1766"/>
    <lineage>
        <taxon>Bacteria</taxon>
        <taxon>Bacillati</taxon>
        <taxon>Actinomycetota</taxon>
        <taxon>Actinomycetes</taxon>
        <taxon>Mycobacteriales</taxon>
        <taxon>Mycobacteriaceae</taxon>
        <taxon>Mycolicibacterium</taxon>
    </lineage>
</organism>
<keyword evidence="1" id="KW-0378">Hydrolase</keyword>
<dbReference type="AlphaFoldDB" id="A0A378UB88"/>